<gene>
    <name evidence="2" type="ORF">EHV15_33330</name>
</gene>
<reference evidence="2 3" key="1">
    <citation type="submission" date="2018-11" db="EMBL/GenBank/DDBJ databases">
        <title>Genome sequencing of Paenibacillus sp. KCOM 3021 (= ChDC PVNT-B20).</title>
        <authorList>
            <person name="Kook J.-K."/>
            <person name="Park S.-N."/>
            <person name="Lim Y.K."/>
        </authorList>
    </citation>
    <scope>NUCLEOTIDE SEQUENCE [LARGE SCALE GENOMIC DNA]</scope>
    <source>
        <strain evidence="2 3">KCOM 3021</strain>
    </source>
</reference>
<comment type="caution">
    <text evidence="2">The sequence shown here is derived from an EMBL/GenBank/DDBJ whole genome shotgun (WGS) entry which is preliminary data.</text>
</comment>
<dbReference type="OrthoDB" id="2496946at2"/>
<evidence type="ECO:0000313" key="2">
    <source>
        <dbReference type="EMBL" id="RRJ67267.1"/>
    </source>
</evidence>
<keyword evidence="1" id="KW-0732">Signal</keyword>
<protein>
    <recommendedName>
        <fullName evidence="4">Glycoside hydrolase</fullName>
    </recommendedName>
</protein>
<keyword evidence="3" id="KW-1185">Reference proteome</keyword>
<evidence type="ECO:0000313" key="3">
    <source>
        <dbReference type="Proteomes" id="UP000267017"/>
    </source>
</evidence>
<evidence type="ECO:0008006" key="4">
    <source>
        <dbReference type="Google" id="ProtNLM"/>
    </source>
</evidence>
<feature type="signal peptide" evidence="1">
    <location>
        <begin position="1"/>
        <end position="20"/>
    </location>
</feature>
<sequence>MYKMFVWLCTLCLISVAVTGCGYGVAGSAELPTSVVKASQQTAAITEPFDFEVDPETFALTIVKDGTRIPASVPLPKMEITNLVKKEDSVQWTYPGKVDVSIVRKSGYLDIQLVSAGAEQFAWPTVKADRYTLPIGEGKEIPANDADWRSFLNDQTYTWSESFSMDFFALNADPYSLVYVVTNKFNNEVHFDTTKSVQFQFKHEFPSINPDKSYGFRLYVTGSDPMEIVNPYKSYVTEKGDFVTLEEKAASNPNIQKLYGAPQVYLWSESILTDSDVKWPKIRTLMAGPFGSWLTKLLADTPDGSGELKDVLQQIAKQDYMDKYQKRIVLGAMNQALKMRNFYTPDMFPNPGESALELIKQGVSQLSEQKLYELNKLLLKSVLLDAATDLDDWGQADSTDVLDDMHSSGIDNAWIGLPNWADGLMNPQMVSEAVKNGYLIAPYDSYHSIQHDADISWNTASFPDPTLYEEATITKKDGTKVAGFLGRGRKLNPTLAMPSVQQRVSGILQDGIGFNSWFVDCDATGEIYDDYSPAHPTTQSQDLAARLQRLSYFAGEKGMVVGSEGGNDYASGTIAFAHGIESPIIAWGDPDMRENQDSPYYVGGYYAAEGIPERYGKSVPIKPLYHKVYTDPAYSLPLYKLVYNDSIITTNHWEWGSYKIKGEEDERMLYELLYNAPPLYHLDRASWEQDKASIVDFLKVWSPFHRQAVTREMSNFSILTDDRLVQSAQYGDDLKVIANFSDQDVTVDSEVIPAKSAVIHEDGKRLIFNAANNAKMLSE</sequence>
<feature type="chain" id="PRO_5038873649" description="Glycoside hydrolase" evidence="1">
    <location>
        <begin position="21"/>
        <end position="779"/>
    </location>
</feature>
<dbReference type="InterPro" id="IPR021459">
    <property type="entry name" value="GH101-related"/>
</dbReference>
<dbReference type="AlphaFoldDB" id="A0A3P3UA87"/>
<accession>A0A3P3UA87</accession>
<dbReference type="Pfam" id="PF11308">
    <property type="entry name" value="Glyco_hydro_129"/>
    <property type="match status" value="1"/>
</dbReference>
<dbReference type="EMBL" id="RRCN01000001">
    <property type="protein sequence ID" value="RRJ67267.1"/>
    <property type="molecule type" value="Genomic_DNA"/>
</dbReference>
<dbReference type="Proteomes" id="UP000267017">
    <property type="component" value="Unassembled WGS sequence"/>
</dbReference>
<organism evidence="2 3">
    <name type="scientific">Paenibacillus oralis</name>
    <dbReference type="NCBI Taxonomy" id="2490856"/>
    <lineage>
        <taxon>Bacteria</taxon>
        <taxon>Bacillati</taxon>
        <taxon>Bacillota</taxon>
        <taxon>Bacilli</taxon>
        <taxon>Bacillales</taxon>
        <taxon>Paenibacillaceae</taxon>
        <taxon>Paenibacillus</taxon>
    </lineage>
</organism>
<evidence type="ECO:0000256" key="1">
    <source>
        <dbReference type="SAM" id="SignalP"/>
    </source>
</evidence>
<proteinExistence type="predicted"/>
<name>A0A3P3UA87_9BACL</name>
<dbReference type="PROSITE" id="PS51257">
    <property type="entry name" value="PROKAR_LIPOPROTEIN"/>
    <property type="match status" value="1"/>
</dbReference>
<dbReference type="RefSeq" id="WP_128635046.1">
    <property type="nucleotide sequence ID" value="NZ_RRCN01000001.1"/>
</dbReference>